<dbReference type="EMBL" id="JACHIR010000005">
    <property type="protein sequence ID" value="MBB5898118.1"/>
    <property type="molecule type" value="Genomic_DNA"/>
</dbReference>
<evidence type="ECO:0000259" key="2">
    <source>
        <dbReference type="Pfam" id="PF04909"/>
    </source>
</evidence>
<dbReference type="InterPro" id="IPR032465">
    <property type="entry name" value="ACMSD"/>
</dbReference>
<dbReference type="RefSeq" id="WP_184870578.1">
    <property type="nucleotide sequence ID" value="NZ_BAAAWY010000056.1"/>
</dbReference>
<evidence type="ECO:0000256" key="1">
    <source>
        <dbReference type="ARBA" id="ARBA00023239"/>
    </source>
</evidence>
<protein>
    <submittedName>
        <fullName evidence="3">Putative TIM-barrel fold metal-dependent hydrolase</fullName>
    </submittedName>
</protein>
<evidence type="ECO:0000313" key="3">
    <source>
        <dbReference type="EMBL" id="MBB5898118.1"/>
    </source>
</evidence>
<name>A0A7W9NN71_9PSEU</name>
<gene>
    <name evidence="3" type="ORF">BJ998_009377</name>
</gene>
<feature type="domain" description="Amidohydrolase-related" evidence="2">
    <location>
        <begin position="110"/>
        <end position="362"/>
    </location>
</feature>
<dbReference type="Proteomes" id="UP000585638">
    <property type="component" value="Unassembled WGS sequence"/>
</dbReference>
<dbReference type="InterPro" id="IPR006680">
    <property type="entry name" value="Amidohydro-rel"/>
</dbReference>
<evidence type="ECO:0000313" key="4">
    <source>
        <dbReference type="Proteomes" id="UP000585638"/>
    </source>
</evidence>
<dbReference type="PANTHER" id="PTHR21240:SF28">
    <property type="entry name" value="ISO-OROTATE DECARBOXYLASE (EUROFUNG)"/>
    <property type="match status" value="1"/>
</dbReference>
<dbReference type="Pfam" id="PF04909">
    <property type="entry name" value="Amidohydro_2"/>
    <property type="match status" value="1"/>
</dbReference>
<dbReference type="GO" id="GO:0016787">
    <property type="term" value="F:hydrolase activity"/>
    <property type="evidence" value="ECO:0007669"/>
    <property type="project" value="UniProtKB-KW"/>
</dbReference>
<dbReference type="GO" id="GO:0019748">
    <property type="term" value="P:secondary metabolic process"/>
    <property type="evidence" value="ECO:0007669"/>
    <property type="project" value="TreeGrafter"/>
</dbReference>
<accession>A0A7W9NN71</accession>
<keyword evidence="1" id="KW-0456">Lyase</keyword>
<dbReference type="GO" id="GO:0016831">
    <property type="term" value="F:carboxy-lyase activity"/>
    <property type="evidence" value="ECO:0007669"/>
    <property type="project" value="InterPro"/>
</dbReference>
<dbReference type="AlphaFoldDB" id="A0A7W9NN71"/>
<dbReference type="GO" id="GO:0005737">
    <property type="term" value="C:cytoplasm"/>
    <property type="evidence" value="ECO:0007669"/>
    <property type="project" value="TreeGrafter"/>
</dbReference>
<sequence>METPGWLESYADEKIRPRLAEFGPSSLNSDMADALAFSTLRKEERWLQEQAEANPFSAMGWAALGAVDPQERRRILDILGFGAQLVLSTYAGGQFLTSTDLELRTAAAIAHNRGVADFCSADRRLLPVGMVPLDDGPSAKAVLDHALSVGCCAIWIAPTRPTGNSPSHPDFDPFWATLAEADTPFLLHVGTGGGQLDPVFNRNGRPLPADFLGGGENMRSKDFMVAHQLPETILSVLVLDGVLDRFPALRGACVEHGASWVPAWMQRLDLAHGFFRKTEETLAKLRLRPSEYVRDRLKFTPMFAERVAPLATAEPGLFMFSTDYPHPEGGRDPLGAFETQLADTPADVQERFYTGNFAELLGSRLPAAEAGA</sequence>
<dbReference type="Gene3D" id="3.20.20.140">
    <property type="entry name" value="Metal-dependent hydrolases"/>
    <property type="match status" value="1"/>
</dbReference>
<proteinExistence type="predicted"/>
<keyword evidence="3" id="KW-0378">Hydrolase</keyword>
<comment type="caution">
    <text evidence="3">The sequence shown here is derived from an EMBL/GenBank/DDBJ whole genome shotgun (WGS) entry which is preliminary data.</text>
</comment>
<dbReference type="SUPFAM" id="SSF51556">
    <property type="entry name" value="Metallo-dependent hydrolases"/>
    <property type="match status" value="1"/>
</dbReference>
<reference evidence="3 4" key="1">
    <citation type="submission" date="2020-08" db="EMBL/GenBank/DDBJ databases">
        <title>Sequencing the genomes of 1000 actinobacteria strains.</title>
        <authorList>
            <person name="Klenk H.-P."/>
        </authorList>
    </citation>
    <scope>NUCLEOTIDE SEQUENCE [LARGE SCALE GENOMIC DNA]</scope>
    <source>
        <strain evidence="3 4">DSM 43851</strain>
    </source>
</reference>
<dbReference type="InterPro" id="IPR032466">
    <property type="entry name" value="Metal_Hydrolase"/>
</dbReference>
<organism evidence="3 4">
    <name type="scientific">Kutzneria kofuensis</name>
    <dbReference type="NCBI Taxonomy" id="103725"/>
    <lineage>
        <taxon>Bacteria</taxon>
        <taxon>Bacillati</taxon>
        <taxon>Actinomycetota</taxon>
        <taxon>Actinomycetes</taxon>
        <taxon>Pseudonocardiales</taxon>
        <taxon>Pseudonocardiaceae</taxon>
        <taxon>Kutzneria</taxon>
    </lineage>
</organism>
<keyword evidence="4" id="KW-1185">Reference proteome</keyword>
<dbReference type="PANTHER" id="PTHR21240">
    <property type="entry name" value="2-AMINO-3-CARBOXYLMUCONATE-6-SEMIALDEHYDE DECARBOXYLASE"/>
    <property type="match status" value="1"/>
</dbReference>